<dbReference type="Pfam" id="PF13639">
    <property type="entry name" value="zf-RING_2"/>
    <property type="match status" value="1"/>
</dbReference>
<dbReference type="Gene3D" id="3.30.40.10">
    <property type="entry name" value="Zinc/RING finger domain, C3HC4 (zinc finger)"/>
    <property type="match status" value="1"/>
</dbReference>
<feature type="domain" description="RING-type" evidence="2">
    <location>
        <begin position="26"/>
        <end position="76"/>
    </location>
</feature>
<dbReference type="Proteomes" id="UP000240883">
    <property type="component" value="Unassembled WGS sequence"/>
</dbReference>
<dbReference type="PROSITE" id="PS50089">
    <property type="entry name" value="ZF_RING_2"/>
    <property type="match status" value="1"/>
</dbReference>
<sequence>MFDSRLTFLNAGLQSIHPSQCIETDCSICFREFSTSYGSFDERAVEQPVQLPCNHVIGIECIITWTEESNTCPFCRAQLFCPSVSMNSSFPFEFFSNDHQGFLYGDPYGTYEQDPHQDLYREYYQFPYRENYSNHDRESPLDSISGWGFNSNWNQTYEFPELGFGILSGLSDSGDIHVSAFVGDDVHVNNETYGSRYECTSQNSYQNASDHHYPASQYIFTAYQYGPLDPSPCPRVYSEGYFEFNIEQDIIEMNAHMQDLYIEHQRWMNEHLVNMEAPFDYQLNIRK</sequence>
<dbReference type="SMART" id="SM00184">
    <property type="entry name" value="RING"/>
    <property type="match status" value="1"/>
</dbReference>
<dbReference type="SUPFAM" id="SSF57850">
    <property type="entry name" value="RING/U-box"/>
    <property type="match status" value="1"/>
</dbReference>
<dbReference type="OrthoDB" id="3801477at2759"/>
<name>A0A2T2NV34_CORCC</name>
<dbReference type="STRING" id="1448308.A0A2T2NV34"/>
<evidence type="ECO:0000313" key="4">
    <source>
        <dbReference type="Proteomes" id="UP000240883"/>
    </source>
</evidence>
<keyword evidence="1" id="KW-0862">Zinc</keyword>
<dbReference type="EMBL" id="KZ678133">
    <property type="protein sequence ID" value="PSN69229.1"/>
    <property type="molecule type" value="Genomic_DNA"/>
</dbReference>
<keyword evidence="1" id="KW-0479">Metal-binding</keyword>
<proteinExistence type="predicted"/>
<gene>
    <name evidence="3" type="ORF">BS50DRAFT_586566</name>
</gene>
<keyword evidence="4" id="KW-1185">Reference proteome</keyword>
<evidence type="ECO:0000256" key="1">
    <source>
        <dbReference type="PROSITE-ProRule" id="PRU00175"/>
    </source>
</evidence>
<reference evidence="3 4" key="1">
    <citation type="journal article" date="2018" name="Front. Microbiol.">
        <title>Genome-Wide Analysis of Corynespora cassiicola Leaf Fall Disease Putative Effectors.</title>
        <authorList>
            <person name="Lopez D."/>
            <person name="Ribeiro S."/>
            <person name="Label P."/>
            <person name="Fumanal B."/>
            <person name="Venisse J.S."/>
            <person name="Kohler A."/>
            <person name="de Oliveira R.R."/>
            <person name="Labutti K."/>
            <person name="Lipzen A."/>
            <person name="Lail K."/>
            <person name="Bauer D."/>
            <person name="Ohm R.A."/>
            <person name="Barry K.W."/>
            <person name="Spatafora J."/>
            <person name="Grigoriev I.V."/>
            <person name="Martin F.M."/>
            <person name="Pujade-Renaud V."/>
        </authorList>
    </citation>
    <scope>NUCLEOTIDE SEQUENCE [LARGE SCALE GENOMIC DNA]</scope>
    <source>
        <strain evidence="3 4">Philippines</strain>
    </source>
</reference>
<evidence type="ECO:0000259" key="2">
    <source>
        <dbReference type="PROSITE" id="PS50089"/>
    </source>
</evidence>
<dbReference type="InterPro" id="IPR001841">
    <property type="entry name" value="Znf_RING"/>
</dbReference>
<accession>A0A2T2NV34</accession>
<protein>
    <recommendedName>
        <fullName evidence="2">RING-type domain-containing protein</fullName>
    </recommendedName>
</protein>
<organism evidence="3 4">
    <name type="scientific">Corynespora cassiicola Philippines</name>
    <dbReference type="NCBI Taxonomy" id="1448308"/>
    <lineage>
        <taxon>Eukaryota</taxon>
        <taxon>Fungi</taxon>
        <taxon>Dikarya</taxon>
        <taxon>Ascomycota</taxon>
        <taxon>Pezizomycotina</taxon>
        <taxon>Dothideomycetes</taxon>
        <taxon>Pleosporomycetidae</taxon>
        <taxon>Pleosporales</taxon>
        <taxon>Corynesporascaceae</taxon>
        <taxon>Corynespora</taxon>
    </lineage>
</organism>
<dbReference type="AlphaFoldDB" id="A0A2T2NV34"/>
<evidence type="ECO:0000313" key="3">
    <source>
        <dbReference type="EMBL" id="PSN69229.1"/>
    </source>
</evidence>
<keyword evidence="1" id="KW-0863">Zinc-finger</keyword>
<dbReference type="GO" id="GO:0008270">
    <property type="term" value="F:zinc ion binding"/>
    <property type="evidence" value="ECO:0007669"/>
    <property type="project" value="UniProtKB-KW"/>
</dbReference>
<dbReference type="InterPro" id="IPR013083">
    <property type="entry name" value="Znf_RING/FYVE/PHD"/>
</dbReference>